<comment type="caution">
    <text evidence="1">The sequence shown here is derived from an EMBL/GenBank/DDBJ whole genome shotgun (WGS) entry which is preliminary data.</text>
</comment>
<organism evidence="1 2">
    <name type="scientific">Cinchona calisaya</name>
    <dbReference type="NCBI Taxonomy" id="153742"/>
    <lineage>
        <taxon>Eukaryota</taxon>
        <taxon>Viridiplantae</taxon>
        <taxon>Streptophyta</taxon>
        <taxon>Embryophyta</taxon>
        <taxon>Tracheophyta</taxon>
        <taxon>Spermatophyta</taxon>
        <taxon>Magnoliopsida</taxon>
        <taxon>eudicotyledons</taxon>
        <taxon>Gunneridae</taxon>
        <taxon>Pentapetalae</taxon>
        <taxon>asterids</taxon>
        <taxon>lamiids</taxon>
        <taxon>Gentianales</taxon>
        <taxon>Rubiaceae</taxon>
        <taxon>Cinchonoideae</taxon>
        <taxon>Cinchoneae</taxon>
        <taxon>Cinchona</taxon>
    </lineage>
</organism>
<evidence type="ECO:0000313" key="1">
    <source>
        <dbReference type="EMBL" id="KAL3537354.1"/>
    </source>
</evidence>
<reference evidence="1 2" key="1">
    <citation type="submission" date="2024-11" db="EMBL/GenBank/DDBJ databases">
        <title>A near-complete genome assembly of Cinchona calisaya.</title>
        <authorList>
            <person name="Lian D.C."/>
            <person name="Zhao X.W."/>
            <person name="Wei L."/>
        </authorList>
    </citation>
    <scope>NUCLEOTIDE SEQUENCE [LARGE SCALE GENOMIC DNA]</scope>
    <source>
        <tissue evidence="1">Nenye</tissue>
    </source>
</reference>
<dbReference type="AlphaFoldDB" id="A0ABD3B1K0"/>
<protein>
    <submittedName>
        <fullName evidence="1">Uncharacterized protein</fullName>
    </submittedName>
</protein>
<dbReference type="EMBL" id="JBJUIK010000001">
    <property type="protein sequence ID" value="KAL3537354.1"/>
    <property type="molecule type" value="Genomic_DNA"/>
</dbReference>
<evidence type="ECO:0000313" key="2">
    <source>
        <dbReference type="Proteomes" id="UP001630127"/>
    </source>
</evidence>
<dbReference type="Proteomes" id="UP001630127">
    <property type="component" value="Unassembled WGS sequence"/>
</dbReference>
<keyword evidence="2" id="KW-1185">Reference proteome</keyword>
<name>A0ABD3B1K0_9GENT</name>
<sequence>MQILTGCRKDMKNQVDPSTVLAQNSQNQVDPCTETAGVVIIDFARNLGAAITSVAGNARNAGAATVAVVRNAGNSFLLMYNLCVLVYAFYQSTWVSLHNATGNAQGGTTTNRVPKNAIVNATNSVRRITDEATGNAGPRTKKAAPTVSSVLHSISFKVARNS</sequence>
<accession>A0ABD3B1K0</accession>
<gene>
    <name evidence="1" type="ORF">ACH5RR_000720</name>
</gene>
<proteinExistence type="predicted"/>